<dbReference type="InterPro" id="IPR003761">
    <property type="entry name" value="Exonuc_VII_S"/>
</dbReference>
<dbReference type="PANTHER" id="PTHR34137">
    <property type="entry name" value="EXODEOXYRIBONUCLEASE 7 SMALL SUBUNIT"/>
    <property type="match status" value="1"/>
</dbReference>
<evidence type="ECO:0000313" key="8">
    <source>
        <dbReference type="EMBL" id="GLB31910.1"/>
    </source>
</evidence>
<dbReference type="Gene3D" id="1.10.287.1040">
    <property type="entry name" value="Exonuclease VII, small subunit"/>
    <property type="match status" value="1"/>
</dbReference>
<evidence type="ECO:0000256" key="5">
    <source>
        <dbReference type="ARBA" id="ARBA00022839"/>
    </source>
</evidence>
<comment type="subcellular location">
    <subcellularLocation>
        <location evidence="6">Cytoplasm</location>
    </subcellularLocation>
</comment>
<comment type="function">
    <text evidence="6">Bidirectionally degrades single-stranded DNA into large acid-insoluble oligonucleotides, which are then degraded further into small acid-soluble oligonucleotides.</text>
</comment>
<dbReference type="PIRSF" id="PIRSF006488">
    <property type="entry name" value="Exonuc_VII_S"/>
    <property type="match status" value="1"/>
</dbReference>
<dbReference type="GO" id="GO:0008855">
    <property type="term" value="F:exodeoxyribonuclease VII activity"/>
    <property type="evidence" value="ECO:0007669"/>
    <property type="project" value="UniProtKB-UniRule"/>
</dbReference>
<protein>
    <recommendedName>
        <fullName evidence="6">Exodeoxyribonuclease 7 small subunit</fullName>
        <ecNumber evidence="6">3.1.11.6</ecNumber>
    </recommendedName>
    <alternativeName>
        <fullName evidence="6">Exodeoxyribonuclease VII small subunit</fullName>
        <shortName evidence="6">Exonuclease VII small subunit</shortName>
    </alternativeName>
</protein>
<evidence type="ECO:0000256" key="3">
    <source>
        <dbReference type="ARBA" id="ARBA00022722"/>
    </source>
</evidence>
<dbReference type="Pfam" id="PF02609">
    <property type="entry name" value="Exonuc_VII_S"/>
    <property type="match status" value="1"/>
</dbReference>
<reference evidence="9 10" key="1">
    <citation type="submission" date="2018-07" db="EMBL/GenBank/DDBJ databases">
        <title>New species, Clostridium PI-S10-A1B.</title>
        <authorList>
            <person name="Krishna G."/>
            <person name="Summeta K."/>
            <person name="Shikha S."/>
            <person name="Prabhu P.B."/>
            <person name="Suresh K."/>
        </authorList>
    </citation>
    <scope>NUCLEOTIDE SEQUENCE [LARGE SCALE GENOMIC DNA]</scope>
    <source>
        <strain evidence="9 10">PI-S10-A1B</strain>
    </source>
</reference>
<dbReference type="PANTHER" id="PTHR34137:SF1">
    <property type="entry name" value="EXODEOXYRIBONUCLEASE 7 SMALL SUBUNIT"/>
    <property type="match status" value="1"/>
</dbReference>
<evidence type="ECO:0000313" key="9">
    <source>
        <dbReference type="EMBL" id="RFZ78451.1"/>
    </source>
</evidence>
<dbReference type="GO" id="GO:0005829">
    <property type="term" value="C:cytosol"/>
    <property type="evidence" value="ECO:0007669"/>
    <property type="project" value="TreeGrafter"/>
</dbReference>
<dbReference type="AlphaFoldDB" id="A0A3E2NC39"/>
<dbReference type="RefSeq" id="WP_117417429.1">
    <property type="nucleotide sequence ID" value="NZ_BRPJ01000082.1"/>
</dbReference>
<accession>A0A3E2NC39</accession>
<keyword evidence="5 6" id="KW-0269">Exonuclease</keyword>
<dbReference type="GO" id="GO:0006308">
    <property type="term" value="P:DNA catabolic process"/>
    <property type="evidence" value="ECO:0007669"/>
    <property type="project" value="UniProtKB-UniRule"/>
</dbReference>
<feature type="coiled-coil region" evidence="7">
    <location>
        <begin position="2"/>
        <end position="71"/>
    </location>
</feature>
<keyword evidence="3 6" id="KW-0540">Nuclease</keyword>
<dbReference type="InterPro" id="IPR037004">
    <property type="entry name" value="Exonuc_VII_ssu_sf"/>
</dbReference>
<sequence>MAVKKERTIEETLKDLEELVKKLESGESSLEESFAYYETGMKLVKSCNDKIDKVEKKIIVLEENGEEHELS</sequence>
<dbReference type="Proteomes" id="UP001419084">
    <property type="component" value="Unassembled WGS sequence"/>
</dbReference>
<comment type="caution">
    <text evidence="9">The sequence shown here is derived from an EMBL/GenBank/DDBJ whole genome shotgun (WGS) entry which is preliminary data.</text>
</comment>
<name>A0A3E2NC39_9FIRM</name>
<dbReference type="HAMAP" id="MF_00337">
    <property type="entry name" value="Exonuc_7_S"/>
    <property type="match status" value="1"/>
</dbReference>
<gene>
    <name evidence="6 9" type="primary">xseB</name>
    <name evidence="9" type="ORF">DS742_13050</name>
    <name evidence="8" type="ORF">LAD12857_38330</name>
</gene>
<evidence type="ECO:0000256" key="6">
    <source>
        <dbReference type="HAMAP-Rule" id="MF_00337"/>
    </source>
</evidence>
<keyword evidence="7" id="KW-0175">Coiled coil</keyword>
<keyword evidence="4 6" id="KW-0378">Hydrolase</keyword>
<dbReference type="GO" id="GO:0009318">
    <property type="term" value="C:exodeoxyribonuclease VII complex"/>
    <property type="evidence" value="ECO:0007669"/>
    <property type="project" value="UniProtKB-UniRule"/>
</dbReference>
<evidence type="ECO:0000313" key="11">
    <source>
        <dbReference type="Proteomes" id="UP001419084"/>
    </source>
</evidence>
<organism evidence="9 10">
    <name type="scientific">Lacrimispora amygdalina</name>
    <dbReference type="NCBI Taxonomy" id="253257"/>
    <lineage>
        <taxon>Bacteria</taxon>
        <taxon>Bacillati</taxon>
        <taxon>Bacillota</taxon>
        <taxon>Clostridia</taxon>
        <taxon>Lachnospirales</taxon>
        <taxon>Lachnospiraceae</taxon>
        <taxon>Lacrimispora</taxon>
    </lineage>
</organism>
<dbReference type="NCBIfam" id="TIGR01280">
    <property type="entry name" value="xseB"/>
    <property type="match status" value="1"/>
</dbReference>
<comment type="catalytic activity">
    <reaction evidence="6">
        <text>Exonucleolytic cleavage in either 5'- to 3'- or 3'- to 5'-direction to yield nucleoside 5'-phosphates.</text>
        <dbReference type="EC" id="3.1.11.6"/>
    </reaction>
</comment>
<comment type="subunit">
    <text evidence="6">Heterooligomer composed of large and small subunits.</text>
</comment>
<keyword evidence="11" id="KW-1185">Reference proteome</keyword>
<keyword evidence="2 6" id="KW-0963">Cytoplasm</keyword>
<dbReference type="EMBL" id="QOHO01000036">
    <property type="protein sequence ID" value="RFZ78451.1"/>
    <property type="molecule type" value="Genomic_DNA"/>
</dbReference>
<reference evidence="8 11" key="2">
    <citation type="journal article" date="2024" name="Int. J. Syst. Evol. Microbiol.">
        <title>Lacrimispora brassicae sp. nov. isolated from fermented cabbage, and proposal of Clostridium indicum Gundawar et al. 2019 and Clostridium methoxybenzovorans Mechichi et al. 1999 as heterotypic synonyms of Lacrimispora amygdalina (Parshina et al. 2003) Haas and Blanchard 2020 and Lacrimispora indolis (McClung and McCoy 1957) Haas and Blanchard 2020, respectively.</title>
        <authorList>
            <person name="Kobayashi H."/>
            <person name="Tanizawa Y."/>
            <person name="Sakamoto M."/>
            <person name="Ohkuma M."/>
            <person name="Tohno M."/>
        </authorList>
    </citation>
    <scope>NUCLEOTIDE SEQUENCE [LARGE SCALE GENOMIC DNA]</scope>
    <source>
        <strain evidence="8 11">DSM 12857</strain>
    </source>
</reference>
<dbReference type="EMBL" id="BRPJ01000082">
    <property type="protein sequence ID" value="GLB31910.1"/>
    <property type="molecule type" value="Genomic_DNA"/>
</dbReference>
<comment type="similarity">
    <text evidence="1 6">Belongs to the XseB family.</text>
</comment>
<evidence type="ECO:0000313" key="10">
    <source>
        <dbReference type="Proteomes" id="UP000260680"/>
    </source>
</evidence>
<evidence type="ECO:0000256" key="4">
    <source>
        <dbReference type="ARBA" id="ARBA00022801"/>
    </source>
</evidence>
<dbReference type="SUPFAM" id="SSF116842">
    <property type="entry name" value="XseB-like"/>
    <property type="match status" value="1"/>
</dbReference>
<proteinExistence type="inferred from homology"/>
<evidence type="ECO:0000256" key="1">
    <source>
        <dbReference type="ARBA" id="ARBA00009998"/>
    </source>
</evidence>
<evidence type="ECO:0000256" key="7">
    <source>
        <dbReference type="SAM" id="Coils"/>
    </source>
</evidence>
<evidence type="ECO:0000256" key="2">
    <source>
        <dbReference type="ARBA" id="ARBA00022490"/>
    </source>
</evidence>
<dbReference type="EC" id="3.1.11.6" evidence="6"/>
<dbReference type="Proteomes" id="UP000260680">
    <property type="component" value="Unassembled WGS sequence"/>
</dbReference>